<keyword evidence="1" id="KW-0812">Transmembrane</keyword>
<reference evidence="2 3" key="1">
    <citation type="submission" date="2020-04" db="EMBL/GenBank/DDBJ databases">
        <title>Genome sequence for Sphingorhabdus sp. strain M1.</title>
        <authorList>
            <person name="Park S.-J."/>
        </authorList>
    </citation>
    <scope>NUCLEOTIDE SEQUENCE [LARGE SCALE GENOMIC DNA]</scope>
    <source>
        <strain evidence="2 3">JK6</strain>
    </source>
</reference>
<keyword evidence="1" id="KW-0472">Membrane</keyword>
<dbReference type="EMBL" id="CP051217">
    <property type="protein sequence ID" value="QJB68790.1"/>
    <property type="molecule type" value="Genomic_DNA"/>
</dbReference>
<protein>
    <submittedName>
        <fullName evidence="2">DUF3604 domain-containing protein</fullName>
    </submittedName>
</protein>
<name>A0A6H2DK75_9SPHN</name>
<accession>A0A6H2DK75</accession>
<evidence type="ECO:0000313" key="3">
    <source>
        <dbReference type="Proteomes" id="UP000501600"/>
    </source>
</evidence>
<dbReference type="Pfam" id="PF12228">
    <property type="entry name" value="DUF3604"/>
    <property type="match status" value="1"/>
</dbReference>
<sequence>MAAKALRVIGWVVLGLIVLAVLLYGGYRIASSITRYGIDKTVEIEAPSSPKSNPEYYAFGYQPELTYSEERAQCRERTSTKKAMFGDLHIHTAISADAFPDGTRTFPDDVYKFAKGQAITLPGPGGVSRGKMQLDRPLDFAAVTDHAGTFGEGYVCRTKGAFPGYDSEVCQSFRAGGEDGVRAIMGINGTTRPERPEAVCGPDNKDCLAADKLVWQDMIRFAEEAYDKSPSCNFTSLVGYEYTRAPNAQHMHRNTIFRNAQVPARAASFVTHPTTYGLLSSFEKECRLGIDGCDVISIPHNSNISGGNAFNLKYMDGFSEKSQQAFWMLRNAYDRLMEITQHKGTSECINGATDILGDVDELCDVEAIRRFGKAEKAPEITSYLPALKDSNSPECSDEYSDDKDNLYKGFCLSSRDFARGALLEGMTQGQVGPNPFEFGFIGSTDTHISAAGAVDEGSWKGHIAYETDLAGRLQAEAGIGRFNRLISNPGGLAGVYAVENSRDAIFQSMKRREAFATSGPRIEPRFFAGRYPVDLCSKNNWLEIAYRDGTPMGSSLAAQPRGFQLLVQAKRDPMSKPLERLQLIKGWIDGNGRKHSKVIDLANAKGSDDLCVVYSDPDYAPSLPTYYYMRAVEEASYRWSYRQCMALPQAKRPAGCTNDQPKKIYEMAWASPIWFTPGDKPALAASANSPSIMHRRH</sequence>
<evidence type="ECO:0000256" key="1">
    <source>
        <dbReference type="SAM" id="Phobius"/>
    </source>
</evidence>
<dbReference type="KEGG" id="phao:HF685_05430"/>
<dbReference type="AlphaFoldDB" id="A0A6H2DK75"/>
<organism evidence="2 3">
    <name type="scientific">Parasphingorhabdus halotolerans</name>
    <dbReference type="NCBI Taxonomy" id="2725558"/>
    <lineage>
        <taxon>Bacteria</taxon>
        <taxon>Pseudomonadati</taxon>
        <taxon>Pseudomonadota</taxon>
        <taxon>Alphaproteobacteria</taxon>
        <taxon>Sphingomonadales</taxon>
        <taxon>Sphingomonadaceae</taxon>
        <taxon>Parasphingorhabdus</taxon>
    </lineage>
</organism>
<keyword evidence="3" id="KW-1185">Reference proteome</keyword>
<dbReference type="InterPro" id="IPR022028">
    <property type="entry name" value="DUF3604"/>
</dbReference>
<dbReference type="RefSeq" id="WP_168818632.1">
    <property type="nucleotide sequence ID" value="NZ_CP051217.1"/>
</dbReference>
<gene>
    <name evidence="2" type="ORF">HF685_05430</name>
</gene>
<feature type="transmembrane region" description="Helical" evidence="1">
    <location>
        <begin position="7"/>
        <end position="27"/>
    </location>
</feature>
<evidence type="ECO:0000313" key="2">
    <source>
        <dbReference type="EMBL" id="QJB68790.1"/>
    </source>
</evidence>
<keyword evidence="1" id="KW-1133">Transmembrane helix</keyword>
<proteinExistence type="predicted"/>
<dbReference type="Proteomes" id="UP000501600">
    <property type="component" value="Chromosome"/>
</dbReference>
<dbReference type="Gene3D" id="3.20.20.140">
    <property type="entry name" value="Metal-dependent hydrolases"/>
    <property type="match status" value="1"/>
</dbReference>